<evidence type="ECO:0000313" key="2">
    <source>
        <dbReference type="Proteomes" id="UP001163823"/>
    </source>
</evidence>
<sequence>MVTLVVATTTDPASINPENDVFAMSGWLPGHSFQEDTKSLVNEGVSVLLHGKSIVVEDDLDKWWEELTGVVVDEVIFLCKHATVSNKHTLTIHPIGKTLSI</sequence>
<dbReference type="AlphaFoldDB" id="A0AAD7KNW1"/>
<name>A0AAD7KNW1_QUISA</name>
<accession>A0AAD7KNW1</accession>
<protein>
    <submittedName>
        <fullName evidence="1">D-aminoacyl-tRNA deacylase</fullName>
    </submittedName>
</protein>
<organism evidence="1 2">
    <name type="scientific">Quillaja saponaria</name>
    <name type="common">Soap bark tree</name>
    <dbReference type="NCBI Taxonomy" id="32244"/>
    <lineage>
        <taxon>Eukaryota</taxon>
        <taxon>Viridiplantae</taxon>
        <taxon>Streptophyta</taxon>
        <taxon>Embryophyta</taxon>
        <taxon>Tracheophyta</taxon>
        <taxon>Spermatophyta</taxon>
        <taxon>Magnoliopsida</taxon>
        <taxon>eudicotyledons</taxon>
        <taxon>Gunneridae</taxon>
        <taxon>Pentapetalae</taxon>
        <taxon>rosids</taxon>
        <taxon>fabids</taxon>
        <taxon>Fabales</taxon>
        <taxon>Quillajaceae</taxon>
        <taxon>Quillaja</taxon>
    </lineage>
</organism>
<dbReference type="GO" id="GO:0051499">
    <property type="term" value="F:D-aminoacyl-tRNA deacylase activity"/>
    <property type="evidence" value="ECO:0007669"/>
    <property type="project" value="InterPro"/>
</dbReference>
<proteinExistence type="predicted"/>
<keyword evidence="2" id="KW-1185">Reference proteome</keyword>
<dbReference type="KEGG" id="qsa:O6P43_032871"/>
<dbReference type="Gene3D" id="3.40.630.50">
    <property type="entry name" value="AF0625-like"/>
    <property type="match status" value="1"/>
</dbReference>
<dbReference type="SUPFAM" id="SSF142535">
    <property type="entry name" value="AF0625-like"/>
    <property type="match status" value="1"/>
</dbReference>
<dbReference type="EMBL" id="JARAOO010000014">
    <property type="protein sequence ID" value="KAJ7943295.1"/>
    <property type="molecule type" value="Genomic_DNA"/>
</dbReference>
<dbReference type="PANTHER" id="PTHR34667:SF1">
    <property type="entry name" value="D-AMINOACYL-TRNA DEACYLASE"/>
    <property type="match status" value="1"/>
</dbReference>
<comment type="caution">
    <text evidence="1">The sequence shown here is derived from an EMBL/GenBank/DDBJ whole genome shotgun (WGS) entry which is preliminary data.</text>
</comment>
<gene>
    <name evidence="1" type="ORF">O6P43_032871</name>
</gene>
<dbReference type="InterPro" id="IPR007508">
    <property type="entry name" value="DtdA"/>
</dbReference>
<dbReference type="Proteomes" id="UP001163823">
    <property type="component" value="Chromosome 14"/>
</dbReference>
<evidence type="ECO:0000313" key="1">
    <source>
        <dbReference type="EMBL" id="KAJ7943295.1"/>
    </source>
</evidence>
<reference evidence="1" key="1">
    <citation type="journal article" date="2023" name="Science">
        <title>Elucidation of the pathway for biosynthesis of saponin adjuvants from the soapbark tree.</title>
        <authorList>
            <person name="Reed J."/>
            <person name="Orme A."/>
            <person name="El-Demerdash A."/>
            <person name="Owen C."/>
            <person name="Martin L.B.B."/>
            <person name="Misra R.C."/>
            <person name="Kikuchi S."/>
            <person name="Rejzek M."/>
            <person name="Martin A.C."/>
            <person name="Harkess A."/>
            <person name="Leebens-Mack J."/>
            <person name="Louveau T."/>
            <person name="Stephenson M.J."/>
            <person name="Osbourn A."/>
        </authorList>
    </citation>
    <scope>NUCLEOTIDE SEQUENCE</scope>
    <source>
        <strain evidence="1">S10</strain>
    </source>
</reference>
<dbReference type="PANTHER" id="PTHR34667">
    <property type="entry name" value="D-AMINOACYL-TRNA DEACYLASE"/>
    <property type="match status" value="1"/>
</dbReference>